<evidence type="ECO:0000313" key="2">
    <source>
        <dbReference type="EMBL" id="SCZ52093.1"/>
    </source>
</evidence>
<accession>A0A1G5PRL6</accession>
<sequence>MKITVEMPNVSECQVSECVYNLEQACHARAITVGDGVKPGCDTYFKAGSHVKRASEIAGVGACKVNGCQYNDDFECQAANIQVGFAGDSIDCLTFSPR</sequence>
<protein>
    <recommendedName>
        <fullName evidence="1">DUF1540 domain-containing protein</fullName>
    </recommendedName>
</protein>
<gene>
    <name evidence="2" type="ORF">SAMN03097708_00667</name>
</gene>
<evidence type="ECO:0000313" key="3">
    <source>
        <dbReference type="Proteomes" id="UP000199648"/>
    </source>
</evidence>
<name>A0A1G5PRL6_9GAMM</name>
<feature type="domain" description="DUF1540" evidence="1">
    <location>
        <begin position="63"/>
        <end position="95"/>
    </location>
</feature>
<dbReference type="Proteomes" id="UP000199648">
    <property type="component" value="Unassembled WGS sequence"/>
</dbReference>
<feature type="domain" description="DUF1540" evidence="1">
    <location>
        <begin position="13"/>
        <end position="35"/>
    </location>
</feature>
<dbReference type="Pfam" id="PF07561">
    <property type="entry name" value="DUF1540"/>
    <property type="match status" value="2"/>
</dbReference>
<dbReference type="STRING" id="415747.SAMN03097708_00667"/>
<evidence type="ECO:0000259" key="1">
    <source>
        <dbReference type="Pfam" id="PF07561"/>
    </source>
</evidence>
<proteinExistence type="predicted"/>
<dbReference type="RefSeq" id="WP_175452418.1">
    <property type="nucleotide sequence ID" value="NZ_FMWD01000002.1"/>
</dbReference>
<dbReference type="EMBL" id="FMWD01000002">
    <property type="protein sequence ID" value="SCZ52093.1"/>
    <property type="molecule type" value="Genomic_DNA"/>
</dbReference>
<dbReference type="AlphaFoldDB" id="A0A1G5PRL6"/>
<organism evidence="2 3">
    <name type="scientific">Thiohalomonas denitrificans</name>
    <dbReference type="NCBI Taxonomy" id="415747"/>
    <lineage>
        <taxon>Bacteria</taxon>
        <taxon>Pseudomonadati</taxon>
        <taxon>Pseudomonadota</taxon>
        <taxon>Gammaproteobacteria</taxon>
        <taxon>Thiohalomonadales</taxon>
        <taxon>Thiohalomonadaceae</taxon>
        <taxon>Thiohalomonas</taxon>
    </lineage>
</organism>
<keyword evidence="3" id="KW-1185">Reference proteome</keyword>
<reference evidence="2 3" key="1">
    <citation type="submission" date="2016-10" db="EMBL/GenBank/DDBJ databases">
        <authorList>
            <person name="de Groot N.N."/>
        </authorList>
    </citation>
    <scope>NUCLEOTIDE SEQUENCE [LARGE SCALE GENOMIC DNA]</scope>
    <source>
        <strain evidence="2 3">HLD2</strain>
    </source>
</reference>
<dbReference type="InterPro" id="IPR011437">
    <property type="entry name" value="DUF1540"/>
</dbReference>